<keyword evidence="8" id="KW-1185">Reference proteome</keyword>
<dbReference type="InterPro" id="IPR000719">
    <property type="entry name" value="Prot_kinase_dom"/>
</dbReference>
<protein>
    <submittedName>
        <fullName evidence="7">Serine/threonine-protein kinase</fullName>
        <ecNumber evidence="7">2.7.11.1</ecNumber>
    </submittedName>
</protein>
<keyword evidence="3 7" id="KW-0418">Kinase</keyword>
<dbReference type="Proteomes" id="UP001596972">
    <property type="component" value="Unassembled WGS sequence"/>
</dbReference>
<name>A0ABW3ERL8_9ACTN</name>
<dbReference type="RefSeq" id="WP_378299526.1">
    <property type="nucleotide sequence ID" value="NZ_JBHTJA010000030.1"/>
</dbReference>
<evidence type="ECO:0000313" key="7">
    <source>
        <dbReference type="EMBL" id="MFD0902087.1"/>
    </source>
</evidence>
<evidence type="ECO:0000313" key="8">
    <source>
        <dbReference type="Proteomes" id="UP001596972"/>
    </source>
</evidence>
<dbReference type="PROSITE" id="PS50011">
    <property type="entry name" value="PROTEIN_KINASE_DOM"/>
    <property type="match status" value="1"/>
</dbReference>
<dbReference type="PANTHER" id="PTHR43289:SF34">
    <property type="entry name" value="SERINE_THREONINE-PROTEIN KINASE YBDM-RELATED"/>
    <property type="match status" value="1"/>
</dbReference>
<organism evidence="7 8">
    <name type="scientific">Actinomadura sediminis</name>
    <dbReference type="NCBI Taxonomy" id="1038904"/>
    <lineage>
        <taxon>Bacteria</taxon>
        <taxon>Bacillati</taxon>
        <taxon>Actinomycetota</taxon>
        <taxon>Actinomycetes</taxon>
        <taxon>Streptosporangiales</taxon>
        <taxon>Thermomonosporaceae</taxon>
        <taxon>Actinomadura</taxon>
    </lineage>
</organism>
<dbReference type="EC" id="2.7.11.1" evidence="7"/>
<dbReference type="PROSITE" id="PS00107">
    <property type="entry name" value="PROTEIN_KINASE_ATP"/>
    <property type="match status" value="1"/>
</dbReference>
<dbReference type="GO" id="GO:0004674">
    <property type="term" value="F:protein serine/threonine kinase activity"/>
    <property type="evidence" value="ECO:0007669"/>
    <property type="project" value="UniProtKB-EC"/>
</dbReference>
<evidence type="ECO:0000256" key="4">
    <source>
        <dbReference type="ARBA" id="ARBA00022840"/>
    </source>
</evidence>
<dbReference type="SMART" id="SM00220">
    <property type="entry name" value="S_TKc"/>
    <property type="match status" value="1"/>
</dbReference>
<evidence type="ECO:0000256" key="3">
    <source>
        <dbReference type="ARBA" id="ARBA00022777"/>
    </source>
</evidence>
<evidence type="ECO:0000256" key="1">
    <source>
        <dbReference type="ARBA" id="ARBA00022679"/>
    </source>
</evidence>
<dbReference type="Gene3D" id="3.30.200.20">
    <property type="entry name" value="Phosphorylase Kinase, domain 1"/>
    <property type="match status" value="1"/>
</dbReference>
<dbReference type="InterPro" id="IPR011009">
    <property type="entry name" value="Kinase-like_dom_sf"/>
</dbReference>
<evidence type="ECO:0000256" key="5">
    <source>
        <dbReference type="PROSITE-ProRule" id="PRU10141"/>
    </source>
</evidence>
<dbReference type="SUPFAM" id="SSF56112">
    <property type="entry name" value="Protein kinase-like (PK-like)"/>
    <property type="match status" value="1"/>
</dbReference>
<dbReference type="InterPro" id="IPR008271">
    <property type="entry name" value="Ser/Thr_kinase_AS"/>
</dbReference>
<feature type="domain" description="Protein kinase" evidence="6">
    <location>
        <begin position="13"/>
        <end position="269"/>
    </location>
</feature>
<comment type="caution">
    <text evidence="7">The sequence shown here is derived from an EMBL/GenBank/DDBJ whole genome shotgun (WGS) entry which is preliminary data.</text>
</comment>
<proteinExistence type="predicted"/>
<keyword evidence="4 5" id="KW-0067">ATP-binding</keyword>
<keyword evidence="1 7" id="KW-0808">Transferase</keyword>
<dbReference type="EMBL" id="JBHTJA010000030">
    <property type="protein sequence ID" value="MFD0902087.1"/>
    <property type="molecule type" value="Genomic_DNA"/>
</dbReference>
<accession>A0ABW3ERL8</accession>
<dbReference type="Gene3D" id="1.10.510.10">
    <property type="entry name" value="Transferase(Phosphotransferase) domain 1"/>
    <property type="match status" value="1"/>
</dbReference>
<dbReference type="CDD" id="cd14014">
    <property type="entry name" value="STKc_PknB_like"/>
    <property type="match status" value="1"/>
</dbReference>
<dbReference type="InterPro" id="IPR017441">
    <property type="entry name" value="Protein_kinase_ATP_BS"/>
</dbReference>
<evidence type="ECO:0000259" key="6">
    <source>
        <dbReference type="PROSITE" id="PS50011"/>
    </source>
</evidence>
<dbReference type="PROSITE" id="PS00108">
    <property type="entry name" value="PROTEIN_KINASE_ST"/>
    <property type="match status" value="1"/>
</dbReference>
<reference evidence="8" key="1">
    <citation type="journal article" date="2019" name="Int. J. Syst. Evol. Microbiol.">
        <title>The Global Catalogue of Microorganisms (GCM) 10K type strain sequencing project: providing services to taxonomists for standard genome sequencing and annotation.</title>
        <authorList>
            <consortium name="The Broad Institute Genomics Platform"/>
            <consortium name="The Broad Institute Genome Sequencing Center for Infectious Disease"/>
            <person name="Wu L."/>
            <person name="Ma J."/>
        </authorList>
    </citation>
    <scope>NUCLEOTIDE SEQUENCE [LARGE SCALE GENOMIC DNA]</scope>
    <source>
        <strain evidence="8">JCM 31202</strain>
    </source>
</reference>
<dbReference type="Pfam" id="PF00069">
    <property type="entry name" value="Pkinase"/>
    <property type="match status" value="1"/>
</dbReference>
<gene>
    <name evidence="7" type="ORF">ACFQ11_16920</name>
</gene>
<dbReference type="PANTHER" id="PTHR43289">
    <property type="entry name" value="MITOGEN-ACTIVATED PROTEIN KINASE KINASE KINASE 20-RELATED"/>
    <property type="match status" value="1"/>
</dbReference>
<evidence type="ECO:0000256" key="2">
    <source>
        <dbReference type="ARBA" id="ARBA00022741"/>
    </source>
</evidence>
<feature type="binding site" evidence="5">
    <location>
        <position position="41"/>
    </location>
    <ligand>
        <name>ATP</name>
        <dbReference type="ChEBI" id="CHEBI:30616"/>
    </ligand>
</feature>
<keyword evidence="2 5" id="KW-0547">Nucleotide-binding</keyword>
<sequence>MDRSDPQRIGGRITLRGRLGFGGMGRVYYGVTDGHEQVAVKVIRAELIDRDEVRERFARETEALRNVQGAHIASLVDASDTGDEKPWLAMEFVRGLTLKEFVSERGPLGVEQAAALGVLLADALRDVHEAGLLHRDLKPANVILGRDGPMVIDLGLVAFAEGPTDLTTSTATLGTPACMAPEQALTPKQITAAADVHSLGATLLYTLTGHYPYKADTMVALMAKIISADAPPDVTGLPDAFAGPVAAMLAHDPQSRPTVAEARARLEAICGPLPAAIRALTLATYVERESDPEDVAPPPRRPVDLSQVAPPGSVVARLADRLRTAYAVTAPF</sequence>